<organism evidence="2 3">
    <name type="scientific">Haloactinopolyspora alba</name>
    <dbReference type="NCBI Taxonomy" id="648780"/>
    <lineage>
        <taxon>Bacteria</taxon>
        <taxon>Bacillati</taxon>
        <taxon>Actinomycetota</taxon>
        <taxon>Actinomycetes</taxon>
        <taxon>Jiangellales</taxon>
        <taxon>Jiangellaceae</taxon>
        <taxon>Haloactinopolyspora</taxon>
    </lineage>
</organism>
<keyword evidence="3" id="KW-1185">Reference proteome</keyword>
<feature type="region of interest" description="Disordered" evidence="1">
    <location>
        <begin position="1"/>
        <end position="22"/>
    </location>
</feature>
<sequence>MTDNDHIPSGDEHGHDSDSGELTPEQLDALMQDTLGAAIPRPVRWAELDPADEATELVTLATWVSWLGARYGLDSRELPPDWWRHGALVEELSALKGAWDVAYDQTQAASAAADWHMTFYNTRIRLREWTSRLGGSPGNRTGTDLQRWLADPDASGWTSEFRTYLSTLTGPEQPSSPGR</sequence>
<dbReference type="Proteomes" id="UP000243528">
    <property type="component" value="Unassembled WGS sequence"/>
</dbReference>
<dbReference type="AlphaFoldDB" id="A0A2P8EFC4"/>
<gene>
    <name evidence="2" type="ORF">CLV30_101118</name>
</gene>
<comment type="caution">
    <text evidence="2">The sequence shown here is derived from an EMBL/GenBank/DDBJ whole genome shotgun (WGS) entry which is preliminary data.</text>
</comment>
<evidence type="ECO:0000313" key="3">
    <source>
        <dbReference type="Proteomes" id="UP000243528"/>
    </source>
</evidence>
<proteinExistence type="predicted"/>
<protein>
    <submittedName>
        <fullName evidence="2">Uncharacterized protein</fullName>
    </submittedName>
</protein>
<evidence type="ECO:0000313" key="2">
    <source>
        <dbReference type="EMBL" id="PSL08151.1"/>
    </source>
</evidence>
<name>A0A2P8EFC4_9ACTN</name>
<accession>A0A2P8EFC4</accession>
<dbReference type="RefSeq" id="WP_146154780.1">
    <property type="nucleotide sequence ID" value="NZ_PYGE01000001.1"/>
</dbReference>
<feature type="compositionally biased region" description="Basic and acidic residues" evidence="1">
    <location>
        <begin position="1"/>
        <end position="18"/>
    </location>
</feature>
<evidence type="ECO:0000256" key="1">
    <source>
        <dbReference type="SAM" id="MobiDB-lite"/>
    </source>
</evidence>
<dbReference type="OrthoDB" id="3535759at2"/>
<reference evidence="2 3" key="1">
    <citation type="submission" date="2018-03" db="EMBL/GenBank/DDBJ databases">
        <title>Genomic Encyclopedia of Archaeal and Bacterial Type Strains, Phase II (KMG-II): from individual species to whole genera.</title>
        <authorList>
            <person name="Goeker M."/>
        </authorList>
    </citation>
    <scope>NUCLEOTIDE SEQUENCE [LARGE SCALE GENOMIC DNA]</scope>
    <source>
        <strain evidence="2 3">DSM 45211</strain>
    </source>
</reference>
<dbReference type="EMBL" id="PYGE01000001">
    <property type="protein sequence ID" value="PSL08151.1"/>
    <property type="molecule type" value="Genomic_DNA"/>
</dbReference>